<organism evidence="3">
    <name type="scientific">Gekko japonicus</name>
    <name type="common">Schlegel's Japanese gecko</name>
    <dbReference type="NCBI Taxonomy" id="146911"/>
    <lineage>
        <taxon>Eukaryota</taxon>
        <taxon>Metazoa</taxon>
        <taxon>Chordata</taxon>
        <taxon>Craniata</taxon>
        <taxon>Vertebrata</taxon>
        <taxon>Euteleostomi</taxon>
        <taxon>Lepidosauria</taxon>
        <taxon>Squamata</taxon>
        <taxon>Bifurcata</taxon>
        <taxon>Gekkota</taxon>
        <taxon>Gekkonidae</taxon>
        <taxon>Gekkoninae</taxon>
        <taxon>Gekko</taxon>
    </lineage>
</organism>
<accession>Q5EHV9</accession>
<feature type="domain" description="Beta-1,3-galactosyltransferase 2 N-terminal" evidence="2">
    <location>
        <begin position="75"/>
        <end position="140"/>
    </location>
</feature>
<dbReference type="AlphaFoldDB" id="Q5EHV9"/>
<evidence type="ECO:0000259" key="2">
    <source>
        <dbReference type="Pfam" id="PF19341"/>
    </source>
</evidence>
<dbReference type="InterPro" id="IPR045821">
    <property type="entry name" value="B3GT2_N"/>
</dbReference>
<name>Q5EHV9_GEKJA</name>
<evidence type="ECO:0000256" key="1">
    <source>
        <dbReference type="SAM" id="Phobius"/>
    </source>
</evidence>
<protein>
    <submittedName>
        <fullName evidence="3">GekBS192P</fullName>
    </submittedName>
</protein>
<evidence type="ECO:0000313" key="3">
    <source>
        <dbReference type="EMBL" id="AAW79038.1"/>
    </source>
</evidence>
<dbReference type="Pfam" id="PF19341">
    <property type="entry name" value="B3GALT2_N"/>
    <property type="match status" value="1"/>
</dbReference>
<keyword evidence="1" id="KW-0472">Membrane</keyword>
<keyword evidence="1" id="KW-0812">Transmembrane</keyword>
<reference evidence="3" key="1">
    <citation type="submission" date="2005-01" db="EMBL/GenBank/DDBJ databases">
        <title>Analysis of expressed sequence tags and cloning of full length cDNA from brain and spinal cord cDNA library in Gecko.</title>
        <authorList>
            <person name="Gu X."/>
            <person name="Ding F."/>
            <person name="Liu M."/>
            <person name="Zhang Q."/>
            <person name="Shen M."/>
        </authorList>
    </citation>
    <scope>NUCLEOTIDE SEQUENCE</scope>
    <source>
        <tissue evidence="3">Brain</tissue>
    </source>
</reference>
<sequence length="141" mass="16394">MLQWRRRHCCFAKMTWNTKRTLFRTHFIGLLSLVFLFAIFLFFNHHDWLPGRAGFKENPVAYTTRGFRSARSETNHSSLRTIWKEAVPQTLRPQTITNSNNTELSPQEVTGLENTLSANGSTYNARGTGHPTSYHFKYIIQ</sequence>
<dbReference type="EMBL" id="AY880423">
    <property type="protein sequence ID" value="AAW79038.1"/>
    <property type="molecule type" value="mRNA"/>
</dbReference>
<feature type="transmembrane region" description="Helical" evidence="1">
    <location>
        <begin position="21"/>
        <end position="43"/>
    </location>
</feature>
<proteinExistence type="evidence at transcript level"/>
<keyword evidence="1" id="KW-1133">Transmembrane helix</keyword>